<evidence type="ECO:0008006" key="3">
    <source>
        <dbReference type="Google" id="ProtNLM"/>
    </source>
</evidence>
<evidence type="ECO:0000313" key="2">
    <source>
        <dbReference type="Proteomes" id="UP001597261"/>
    </source>
</evidence>
<evidence type="ECO:0000313" key="1">
    <source>
        <dbReference type="EMBL" id="MFD1662933.1"/>
    </source>
</evidence>
<name>A0ABW4J2H9_9ACTN</name>
<dbReference type="RefSeq" id="WP_381091317.1">
    <property type="nucleotide sequence ID" value="NZ_JBHUDX010000108.1"/>
</dbReference>
<protein>
    <recommendedName>
        <fullName evidence="3">DUF1963 domain-containing protein</fullName>
    </recommendedName>
</protein>
<proteinExistence type="predicted"/>
<organism evidence="1 2">
    <name type="scientific">Streptomyces caeni</name>
    <dbReference type="NCBI Taxonomy" id="2307231"/>
    <lineage>
        <taxon>Bacteria</taxon>
        <taxon>Bacillati</taxon>
        <taxon>Actinomycetota</taxon>
        <taxon>Actinomycetes</taxon>
        <taxon>Kitasatosporales</taxon>
        <taxon>Streptomycetaceae</taxon>
        <taxon>Streptomyces</taxon>
    </lineage>
</organism>
<keyword evidence="2" id="KW-1185">Reference proteome</keyword>
<sequence length="220" mass="24635">MLYPVRESFPDAASALARARAIMRDLADWSTAPWPQLEPISTAEQYAYAIRSFGTARMAVDREPRIFPFLDELVRREAITFDAEQPRSWLTANLRLSPGLADLWPLPEGVMLSLDTTLPFGTPESEAEDVATEEELDRMVSVLGPLSLDVSWDCGWRGLSESKDCGMQLGLNTVWAEETSELSLGEFRVWIRLGTRVAWTPEGEAWRRNSGFALGEPQQG</sequence>
<dbReference type="Proteomes" id="UP001597261">
    <property type="component" value="Unassembled WGS sequence"/>
</dbReference>
<gene>
    <name evidence="1" type="ORF">ACFSL4_33390</name>
</gene>
<dbReference type="EMBL" id="JBHUDX010000108">
    <property type="protein sequence ID" value="MFD1662933.1"/>
    <property type="molecule type" value="Genomic_DNA"/>
</dbReference>
<accession>A0ABW4J2H9</accession>
<comment type="caution">
    <text evidence="1">The sequence shown here is derived from an EMBL/GenBank/DDBJ whole genome shotgun (WGS) entry which is preliminary data.</text>
</comment>
<reference evidence="2" key="1">
    <citation type="journal article" date="2019" name="Int. J. Syst. Evol. Microbiol.">
        <title>The Global Catalogue of Microorganisms (GCM) 10K type strain sequencing project: providing services to taxonomists for standard genome sequencing and annotation.</title>
        <authorList>
            <consortium name="The Broad Institute Genomics Platform"/>
            <consortium name="The Broad Institute Genome Sequencing Center for Infectious Disease"/>
            <person name="Wu L."/>
            <person name="Ma J."/>
        </authorList>
    </citation>
    <scope>NUCLEOTIDE SEQUENCE [LARGE SCALE GENOMIC DNA]</scope>
    <source>
        <strain evidence="2">CGMCC 1.12470</strain>
    </source>
</reference>